<organism evidence="1 2">
    <name type="scientific">Streptomyces camelliae</name>
    <dbReference type="NCBI Taxonomy" id="3004093"/>
    <lineage>
        <taxon>Bacteria</taxon>
        <taxon>Bacillati</taxon>
        <taxon>Actinomycetota</taxon>
        <taxon>Actinomycetes</taxon>
        <taxon>Kitasatosporales</taxon>
        <taxon>Streptomycetaceae</taxon>
        <taxon>Streptomyces</taxon>
    </lineage>
</organism>
<proteinExistence type="predicted"/>
<name>A0ABY7NUM4_9ACTN</name>
<protein>
    <submittedName>
        <fullName evidence="1">Uncharacterized protein</fullName>
    </submittedName>
</protein>
<dbReference type="Proteomes" id="UP001212326">
    <property type="component" value="Chromosome"/>
</dbReference>
<gene>
    <name evidence="1" type="ORF">O1G22_03020</name>
</gene>
<keyword evidence="2" id="KW-1185">Reference proteome</keyword>
<sequence>MASAELTLIPEEISGLDEVSARVPERIPRSAAVVRPGARPMMAR</sequence>
<evidence type="ECO:0000313" key="2">
    <source>
        <dbReference type="Proteomes" id="UP001212326"/>
    </source>
</evidence>
<accession>A0ABY7NUM4</accession>
<dbReference type="RefSeq" id="WP_270079836.1">
    <property type="nucleotide sequence ID" value="NZ_CP115300.1"/>
</dbReference>
<reference evidence="1 2" key="1">
    <citation type="submission" date="2022-12" db="EMBL/GenBank/DDBJ databases">
        <authorList>
            <person name="Mo P."/>
        </authorList>
    </citation>
    <scope>NUCLEOTIDE SEQUENCE [LARGE SCALE GENOMIC DNA]</scope>
    <source>
        <strain evidence="1 2">HUAS 2-6</strain>
    </source>
</reference>
<dbReference type="EMBL" id="CP115300">
    <property type="protein sequence ID" value="WBO61882.1"/>
    <property type="molecule type" value="Genomic_DNA"/>
</dbReference>
<evidence type="ECO:0000313" key="1">
    <source>
        <dbReference type="EMBL" id="WBO61882.1"/>
    </source>
</evidence>